<organism evidence="4 5">
    <name type="scientific">Psychroflexus salarius</name>
    <dbReference type="NCBI Taxonomy" id="1155689"/>
    <lineage>
        <taxon>Bacteria</taxon>
        <taxon>Pseudomonadati</taxon>
        <taxon>Bacteroidota</taxon>
        <taxon>Flavobacteriia</taxon>
        <taxon>Flavobacteriales</taxon>
        <taxon>Flavobacteriaceae</taxon>
        <taxon>Psychroflexus</taxon>
    </lineage>
</organism>
<proteinExistence type="inferred from homology"/>
<reference evidence="4 5" key="1">
    <citation type="submission" date="2016-11" db="EMBL/GenBank/DDBJ databases">
        <authorList>
            <person name="Jaros S."/>
            <person name="Januszkiewicz K."/>
            <person name="Wedrychowicz H."/>
        </authorList>
    </citation>
    <scope>NUCLEOTIDE SEQUENCE [LARGE SCALE GENOMIC DNA]</scope>
    <source>
        <strain evidence="4 5">DSM 25661</strain>
    </source>
</reference>
<dbReference type="RefSeq" id="WP_073191572.1">
    <property type="nucleotide sequence ID" value="NZ_FQTW01000001.1"/>
</dbReference>
<dbReference type="GO" id="GO:0016491">
    <property type="term" value="F:oxidoreductase activity"/>
    <property type="evidence" value="ECO:0007669"/>
    <property type="project" value="UniProtKB-KW"/>
</dbReference>
<evidence type="ECO:0000256" key="1">
    <source>
        <dbReference type="ARBA" id="ARBA00006484"/>
    </source>
</evidence>
<evidence type="ECO:0000313" key="5">
    <source>
        <dbReference type="Proteomes" id="UP000184462"/>
    </source>
</evidence>
<name>A0A1M4T621_9FLAO</name>
<keyword evidence="2" id="KW-0560">Oxidoreductase</keyword>
<dbReference type="PRINTS" id="PR00080">
    <property type="entry name" value="SDRFAMILY"/>
</dbReference>
<dbReference type="SUPFAM" id="SSF51735">
    <property type="entry name" value="NAD(P)-binding Rossmann-fold domains"/>
    <property type="match status" value="1"/>
</dbReference>
<gene>
    <name evidence="4" type="ORF">SAMN05444278_101508</name>
</gene>
<dbReference type="PRINTS" id="PR00081">
    <property type="entry name" value="GDHRDH"/>
</dbReference>
<dbReference type="OrthoDB" id="822355at2"/>
<dbReference type="CDD" id="cd05374">
    <property type="entry name" value="17beta-HSD-like_SDR_c"/>
    <property type="match status" value="1"/>
</dbReference>
<dbReference type="PANTHER" id="PTHR43976:SF16">
    <property type="entry name" value="SHORT-CHAIN DEHYDROGENASE_REDUCTASE FAMILY PROTEIN"/>
    <property type="match status" value="1"/>
</dbReference>
<evidence type="ECO:0000313" key="4">
    <source>
        <dbReference type="EMBL" id="SHE39850.1"/>
    </source>
</evidence>
<dbReference type="Pfam" id="PF00106">
    <property type="entry name" value="adh_short"/>
    <property type="match status" value="1"/>
</dbReference>
<evidence type="ECO:0000256" key="3">
    <source>
        <dbReference type="RuleBase" id="RU000363"/>
    </source>
</evidence>
<accession>A0A1M4T621</accession>
<keyword evidence="5" id="KW-1185">Reference proteome</keyword>
<protein>
    <recommendedName>
        <fullName evidence="6">Short-chain dehydrogenase</fullName>
    </recommendedName>
</protein>
<dbReference type="PANTHER" id="PTHR43976">
    <property type="entry name" value="SHORT CHAIN DEHYDROGENASE"/>
    <property type="match status" value="1"/>
</dbReference>
<dbReference type="InterPro" id="IPR002347">
    <property type="entry name" value="SDR_fam"/>
</dbReference>
<dbReference type="InterPro" id="IPR051911">
    <property type="entry name" value="SDR_oxidoreductase"/>
</dbReference>
<evidence type="ECO:0000256" key="2">
    <source>
        <dbReference type="ARBA" id="ARBA00023002"/>
    </source>
</evidence>
<comment type="similarity">
    <text evidence="1 3">Belongs to the short-chain dehydrogenases/reductases (SDR) family.</text>
</comment>
<dbReference type="InterPro" id="IPR036291">
    <property type="entry name" value="NAD(P)-bd_dom_sf"/>
</dbReference>
<dbReference type="STRING" id="1155689.SAMN05444278_101508"/>
<dbReference type="Gene3D" id="3.40.50.720">
    <property type="entry name" value="NAD(P)-binding Rossmann-like Domain"/>
    <property type="match status" value="1"/>
</dbReference>
<dbReference type="Proteomes" id="UP000184462">
    <property type="component" value="Unassembled WGS sequence"/>
</dbReference>
<dbReference type="AlphaFoldDB" id="A0A1M4T621"/>
<evidence type="ECO:0008006" key="6">
    <source>
        <dbReference type="Google" id="ProtNLM"/>
    </source>
</evidence>
<dbReference type="EMBL" id="FQTW01000001">
    <property type="protein sequence ID" value="SHE39850.1"/>
    <property type="molecule type" value="Genomic_DNA"/>
</dbReference>
<sequence length="268" mass="29954">MAQDIVFITGASSGIGKSIGEYLAKHNYKVYGTSRNPKHSEKNGINFIKLDVTSSESINNAINEIIKQESKIDVLINNAGVGITGPVEEIPNKETLNVFQTNYFGPVQIINTVLPFMRQQNKGFIINITSIAGFMGLPFRGHYSASKGAFETITEAYRLELRNTNIKLTNIAPGDFATNIASGRYHTPVNEKSFYKNTYQKSLDLMNEHVNHGSNPDQMAKKVLQILQKSNPKIHYKVGSFLQKLSPFLKAILPDKTYENLLANHYKL</sequence>